<evidence type="ECO:0000313" key="3">
    <source>
        <dbReference type="Proteomes" id="UP000009138"/>
    </source>
</evidence>
<dbReference type="InParanoid" id="I1C6Y6"/>
<dbReference type="GO" id="GO:0016020">
    <property type="term" value="C:membrane"/>
    <property type="evidence" value="ECO:0007669"/>
    <property type="project" value="TreeGrafter"/>
</dbReference>
<dbReference type="AlphaFoldDB" id="I1C6Y6"/>
<feature type="domain" description="Rho-GAP" evidence="1">
    <location>
        <begin position="82"/>
        <end position="133"/>
    </location>
</feature>
<dbReference type="PANTHER" id="PTHR23182">
    <property type="entry name" value="BREAKPOINT CLUSTER REGION PROTEIN BCR"/>
    <property type="match status" value="1"/>
</dbReference>
<dbReference type="GO" id="GO:0007165">
    <property type="term" value="P:signal transduction"/>
    <property type="evidence" value="ECO:0007669"/>
    <property type="project" value="InterPro"/>
</dbReference>
<dbReference type="InterPro" id="IPR000198">
    <property type="entry name" value="RhoGAP_dom"/>
</dbReference>
<dbReference type="Pfam" id="PF00620">
    <property type="entry name" value="RhoGAP"/>
    <property type="match status" value="1"/>
</dbReference>
<gene>
    <name evidence="2" type="ORF">RO3G_08926</name>
</gene>
<dbReference type="EMBL" id="CH476737">
    <property type="protein sequence ID" value="EIE84216.1"/>
    <property type="molecule type" value="Genomic_DNA"/>
</dbReference>
<dbReference type="RefSeq" id="XP_067519612.1">
    <property type="nucleotide sequence ID" value="XM_067663511.1"/>
</dbReference>
<evidence type="ECO:0000313" key="2">
    <source>
        <dbReference type="EMBL" id="EIE84216.1"/>
    </source>
</evidence>
<dbReference type="VEuPathDB" id="FungiDB:RO3G_08926"/>
<dbReference type="GO" id="GO:0005096">
    <property type="term" value="F:GTPase activator activity"/>
    <property type="evidence" value="ECO:0007669"/>
    <property type="project" value="InterPro"/>
</dbReference>
<dbReference type="eggNOG" id="KOG1450">
    <property type="taxonomic scope" value="Eukaryota"/>
</dbReference>
<dbReference type="OrthoDB" id="79452at2759"/>
<dbReference type="PANTHER" id="PTHR23182:SF1">
    <property type="entry name" value="RHO GTPASE ACTIVATING PROTEIN AT 1A, ISOFORM E"/>
    <property type="match status" value="1"/>
</dbReference>
<dbReference type="InterPro" id="IPR037769">
    <property type="entry name" value="Abr/Bcr"/>
</dbReference>
<dbReference type="STRING" id="246409.I1C6Y6"/>
<proteinExistence type="predicted"/>
<reference evidence="2 3" key="1">
    <citation type="journal article" date="2009" name="PLoS Genet.">
        <title>Genomic analysis of the basal lineage fungus Rhizopus oryzae reveals a whole-genome duplication.</title>
        <authorList>
            <person name="Ma L.-J."/>
            <person name="Ibrahim A.S."/>
            <person name="Skory C."/>
            <person name="Grabherr M.G."/>
            <person name="Burger G."/>
            <person name="Butler M."/>
            <person name="Elias M."/>
            <person name="Idnurm A."/>
            <person name="Lang B.F."/>
            <person name="Sone T."/>
            <person name="Abe A."/>
            <person name="Calvo S.E."/>
            <person name="Corrochano L.M."/>
            <person name="Engels R."/>
            <person name="Fu J."/>
            <person name="Hansberg W."/>
            <person name="Kim J.-M."/>
            <person name="Kodira C.D."/>
            <person name="Koehrsen M.J."/>
            <person name="Liu B."/>
            <person name="Miranda-Saavedra D."/>
            <person name="O'Leary S."/>
            <person name="Ortiz-Castellanos L."/>
            <person name="Poulter R."/>
            <person name="Rodriguez-Romero J."/>
            <person name="Ruiz-Herrera J."/>
            <person name="Shen Y.-Q."/>
            <person name="Zeng Q."/>
            <person name="Galagan J."/>
            <person name="Birren B.W."/>
            <person name="Cuomo C.A."/>
            <person name="Wickes B.L."/>
        </authorList>
    </citation>
    <scope>NUCLEOTIDE SEQUENCE [LARGE SCALE GENOMIC DNA]</scope>
    <source>
        <strain evidence="3">RA 99-880 / ATCC MYA-4621 / FGSC 9543 / NRRL 43880</strain>
    </source>
</reference>
<dbReference type="GeneID" id="93615892"/>
<evidence type="ECO:0000259" key="1">
    <source>
        <dbReference type="PROSITE" id="PS50238"/>
    </source>
</evidence>
<protein>
    <recommendedName>
        <fullName evidence="1">Rho-GAP domain-containing protein</fullName>
    </recommendedName>
</protein>
<dbReference type="Proteomes" id="UP000009138">
    <property type="component" value="Unassembled WGS sequence"/>
</dbReference>
<sequence length="133" mass="15055">MRELIARKEGQKNQDTEIMRLLKSLTIDENHMKVNRKINKDEEKKPSFWFTKTNSKKSDSKIPTTTTTTTTADENSVFGGYLRMEENGDIPYLVSACIKEVEARGLKSVGIYRLSGPASSIQKYKTAFNEGSL</sequence>
<accession>I1C6Y6</accession>
<dbReference type="SUPFAM" id="SSF48350">
    <property type="entry name" value="GTPase activation domain, GAP"/>
    <property type="match status" value="1"/>
</dbReference>
<dbReference type="PROSITE" id="PS50238">
    <property type="entry name" value="RHOGAP"/>
    <property type="match status" value="1"/>
</dbReference>
<dbReference type="InterPro" id="IPR008936">
    <property type="entry name" value="Rho_GTPase_activation_prot"/>
</dbReference>
<keyword evidence="3" id="KW-1185">Reference proteome</keyword>
<name>I1C6Y6_RHIO9</name>
<dbReference type="OMA" id="KANSKKM"/>
<dbReference type="Gene3D" id="1.10.555.10">
    <property type="entry name" value="Rho GTPase activation protein"/>
    <property type="match status" value="1"/>
</dbReference>
<organism evidence="2 3">
    <name type="scientific">Rhizopus delemar (strain RA 99-880 / ATCC MYA-4621 / FGSC 9543 / NRRL 43880)</name>
    <name type="common">Mucormycosis agent</name>
    <name type="synonym">Rhizopus arrhizus var. delemar</name>
    <dbReference type="NCBI Taxonomy" id="246409"/>
    <lineage>
        <taxon>Eukaryota</taxon>
        <taxon>Fungi</taxon>
        <taxon>Fungi incertae sedis</taxon>
        <taxon>Mucoromycota</taxon>
        <taxon>Mucoromycotina</taxon>
        <taxon>Mucoromycetes</taxon>
        <taxon>Mucorales</taxon>
        <taxon>Mucorineae</taxon>
        <taxon>Rhizopodaceae</taxon>
        <taxon>Rhizopus</taxon>
    </lineage>
</organism>